<dbReference type="AlphaFoldDB" id="A0A345EAQ0"/>
<dbReference type="Gene3D" id="1.10.10.10">
    <property type="entry name" value="Winged helix-like DNA-binding domain superfamily/Winged helix DNA-binding domain"/>
    <property type="match status" value="1"/>
</dbReference>
<evidence type="ECO:0000259" key="2">
    <source>
        <dbReference type="Pfam" id="PF25213"/>
    </source>
</evidence>
<proteinExistence type="predicted"/>
<feature type="domain" description="HVO-A0261-like N-terminal" evidence="2">
    <location>
        <begin position="72"/>
        <end position="156"/>
    </location>
</feature>
<feature type="domain" description="Methanogenesis regulatory protein FilR1 middle" evidence="1">
    <location>
        <begin position="188"/>
        <end position="316"/>
    </location>
</feature>
<accession>A0A345EAQ0</accession>
<dbReference type="EMBL" id="CP031148">
    <property type="protein sequence ID" value="AXG09272.1"/>
    <property type="molecule type" value="Genomic_DNA"/>
</dbReference>
<evidence type="ECO:0000313" key="4">
    <source>
        <dbReference type="Proteomes" id="UP000252985"/>
    </source>
</evidence>
<sequence length="323" mass="35184">MSTYIYPRPSPTGRACRAVDRGARVSPTVVADGSSVSSRRPITGHRRDGMVNHAWVLTDRLSTDNERMADSTFEYLAGSELRSAVLAVLRAEGPLPLREVADRVSASRRTVKRTLRAMESRGWIRPTNGAYELTALGATVLAAHEEFRERSRIARRLRPFLERVPASEFDPGIGALADATVCTPDDDPTAFVDRLVELRAGATRVREYTPFLMLDSLEQFSEGNGQSDGDVIVVVRTDTPPRSTPAYDERFEALVAAPHAEVYVDPDGPTNIAFGVADGTAFLGVADDDGMPGALLVGDAPELVSWVERQFEDCLDAAEPLPE</sequence>
<dbReference type="InterPro" id="IPR057527">
    <property type="entry name" value="HVO_A0261-like_N"/>
</dbReference>
<evidence type="ECO:0000313" key="3">
    <source>
        <dbReference type="EMBL" id="AXG09272.1"/>
    </source>
</evidence>
<dbReference type="SUPFAM" id="SSF46785">
    <property type="entry name" value="Winged helix' DNA-binding domain"/>
    <property type="match status" value="1"/>
</dbReference>
<reference evidence="3 4" key="1">
    <citation type="submission" date="2018-07" db="EMBL/GenBank/DDBJ databases">
        <title>Genome sequences of Haloplanus sp. CBA1112.</title>
        <authorList>
            <person name="Kim Y.B."/>
            <person name="Roh S.W."/>
        </authorList>
    </citation>
    <scope>NUCLEOTIDE SEQUENCE [LARGE SCALE GENOMIC DNA]</scope>
    <source>
        <strain evidence="3 4">CBA1112</strain>
    </source>
</reference>
<dbReference type="InterPro" id="IPR013561">
    <property type="entry name" value="FilR1_middle_dom"/>
</dbReference>
<evidence type="ECO:0000259" key="1">
    <source>
        <dbReference type="Pfam" id="PF08350"/>
    </source>
</evidence>
<dbReference type="KEGG" id="haq:DU484_04990"/>
<gene>
    <name evidence="3" type="ORF">DU484_04990</name>
</gene>
<dbReference type="InterPro" id="IPR036388">
    <property type="entry name" value="WH-like_DNA-bd_sf"/>
</dbReference>
<dbReference type="InterPro" id="IPR036390">
    <property type="entry name" value="WH_DNA-bd_sf"/>
</dbReference>
<name>A0A345EAQ0_9EURY</name>
<dbReference type="Pfam" id="PF25213">
    <property type="entry name" value="HVO_A0261_N"/>
    <property type="match status" value="1"/>
</dbReference>
<organism evidence="3 4">
    <name type="scientific">Haloplanus rubicundus</name>
    <dbReference type="NCBI Taxonomy" id="1547898"/>
    <lineage>
        <taxon>Archaea</taxon>
        <taxon>Methanobacteriati</taxon>
        <taxon>Methanobacteriota</taxon>
        <taxon>Stenosarchaea group</taxon>
        <taxon>Halobacteria</taxon>
        <taxon>Halobacteriales</taxon>
        <taxon>Haloferacaceae</taxon>
        <taxon>Haloplanus</taxon>
    </lineage>
</organism>
<protein>
    <submittedName>
        <fullName evidence="3">Winged helix-turn-helix transcriptional regulator</fullName>
    </submittedName>
</protein>
<dbReference type="Pfam" id="PF08350">
    <property type="entry name" value="FilR1_middle"/>
    <property type="match status" value="1"/>
</dbReference>
<dbReference type="Proteomes" id="UP000252985">
    <property type="component" value="Chromosome"/>
</dbReference>